<dbReference type="Pfam" id="PF00857">
    <property type="entry name" value="Isochorismatase"/>
    <property type="match status" value="1"/>
</dbReference>
<organism evidence="4 5">
    <name type="scientific">Trinickia terrae</name>
    <dbReference type="NCBI Taxonomy" id="2571161"/>
    <lineage>
        <taxon>Bacteria</taxon>
        <taxon>Pseudomonadati</taxon>
        <taxon>Pseudomonadota</taxon>
        <taxon>Betaproteobacteria</taxon>
        <taxon>Burkholderiales</taxon>
        <taxon>Burkholderiaceae</taxon>
        <taxon>Trinickia</taxon>
    </lineage>
</organism>
<dbReference type="RefSeq" id="WP_136898241.1">
    <property type="nucleotide sequence ID" value="NZ_SWJE01000017.1"/>
</dbReference>
<dbReference type="GO" id="GO:0016787">
    <property type="term" value="F:hydrolase activity"/>
    <property type="evidence" value="ECO:0007669"/>
    <property type="project" value="UniProtKB-KW"/>
</dbReference>
<evidence type="ECO:0000256" key="1">
    <source>
        <dbReference type="ARBA" id="ARBA00022801"/>
    </source>
</evidence>
<keyword evidence="1 4" id="KW-0378">Hydrolase</keyword>
<comment type="caution">
    <text evidence="4">The sequence shown here is derived from an EMBL/GenBank/DDBJ whole genome shotgun (WGS) entry which is preliminary data.</text>
</comment>
<dbReference type="InterPro" id="IPR036380">
    <property type="entry name" value="Isochorismatase-like_sf"/>
</dbReference>
<dbReference type="Proteomes" id="UP000305539">
    <property type="component" value="Unassembled WGS sequence"/>
</dbReference>
<dbReference type="NCBIfam" id="NF008517">
    <property type="entry name" value="PRK11440.1"/>
    <property type="match status" value="1"/>
</dbReference>
<evidence type="ECO:0000259" key="3">
    <source>
        <dbReference type="Pfam" id="PF00857"/>
    </source>
</evidence>
<dbReference type="PANTHER" id="PTHR43540">
    <property type="entry name" value="PEROXYUREIDOACRYLATE/UREIDOACRYLATE AMIDOHYDROLASE-RELATED"/>
    <property type="match status" value="1"/>
</dbReference>
<dbReference type="InterPro" id="IPR000868">
    <property type="entry name" value="Isochorismatase-like_dom"/>
</dbReference>
<dbReference type="EMBL" id="SWJE01000017">
    <property type="protein sequence ID" value="TKC81700.1"/>
    <property type="molecule type" value="Genomic_DNA"/>
</dbReference>
<dbReference type="SUPFAM" id="SSF52499">
    <property type="entry name" value="Isochorismatase-like hydrolases"/>
    <property type="match status" value="1"/>
</dbReference>
<dbReference type="PANTHER" id="PTHR43540:SF7">
    <property type="entry name" value="ISOCHORISMATASE FAMILY PROTEIN YECD"/>
    <property type="match status" value="1"/>
</dbReference>
<evidence type="ECO:0000313" key="5">
    <source>
        <dbReference type="Proteomes" id="UP000305539"/>
    </source>
</evidence>
<feature type="region of interest" description="Disordered" evidence="2">
    <location>
        <begin position="71"/>
        <end position="91"/>
    </location>
</feature>
<accession>A0A4V5PH20</accession>
<reference evidence="4 5" key="1">
    <citation type="submission" date="2019-04" db="EMBL/GenBank/DDBJ databases">
        <title>Trinickia sp. 7GSK02, isolated from subtropical forest soil.</title>
        <authorList>
            <person name="Gao Z.-H."/>
            <person name="Qiu L.-H."/>
        </authorList>
    </citation>
    <scope>NUCLEOTIDE SEQUENCE [LARGE SCALE GENOMIC DNA]</scope>
    <source>
        <strain evidence="4 5">7GSK02</strain>
    </source>
</reference>
<keyword evidence="5" id="KW-1185">Reference proteome</keyword>
<name>A0A4V5PH20_9BURK</name>
<dbReference type="AlphaFoldDB" id="A0A4V5PH20"/>
<dbReference type="InterPro" id="IPR050272">
    <property type="entry name" value="Isochorismatase-like_hydrls"/>
</dbReference>
<proteinExistence type="predicted"/>
<feature type="domain" description="Isochorismatase-like" evidence="3">
    <location>
        <begin position="11"/>
        <end position="183"/>
    </location>
</feature>
<protein>
    <submittedName>
        <fullName evidence="4">Hydrolase</fullName>
    </submittedName>
</protein>
<gene>
    <name evidence="4" type="ORF">FAZ69_27435</name>
</gene>
<evidence type="ECO:0000313" key="4">
    <source>
        <dbReference type="EMBL" id="TKC81700.1"/>
    </source>
</evidence>
<sequence length="190" mass="20587">MNPIPFDPKTTALVLIDLQHGNVGRPLAPYSGSAVVERCAKLAEKLREQGGTIVYVRVNVHELLHLPADAPLRAPGSPPPPAEASELVPEAGMQPSDVVVTKRQWGAFYGTDLEQQLRRRGIRTLMLGGIATNIGVESTARAAFDQGYELVFVEDAMTSISEDAHRFATQHIFPRMGYVRSTSDVLAALG</sequence>
<evidence type="ECO:0000256" key="2">
    <source>
        <dbReference type="SAM" id="MobiDB-lite"/>
    </source>
</evidence>
<dbReference type="Gene3D" id="3.40.50.850">
    <property type="entry name" value="Isochorismatase-like"/>
    <property type="match status" value="1"/>
</dbReference>
<dbReference type="OrthoDB" id="9781985at2"/>
<dbReference type="CDD" id="cd00431">
    <property type="entry name" value="cysteine_hydrolases"/>
    <property type="match status" value="1"/>
</dbReference>